<comment type="caution">
    <text evidence="1">The sequence shown here is derived from an EMBL/GenBank/DDBJ whole genome shotgun (WGS) entry which is preliminary data.</text>
</comment>
<organism evidence="1 2">
    <name type="scientific">Nostoc flagelliforme FACHB-838</name>
    <dbReference type="NCBI Taxonomy" id="2692904"/>
    <lineage>
        <taxon>Bacteria</taxon>
        <taxon>Bacillati</taxon>
        <taxon>Cyanobacteriota</taxon>
        <taxon>Cyanophyceae</taxon>
        <taxon>Nostocales</taxon>
        <taxon>Nostocaceae</taxon>
        <taxon>Nostoc</taxon>
    </lineage>
</organism>
<reference evidence="1 2" key="1">
    <citation type="journal article" date="2020" name="ISME J.">
        <title>Comparative genomics reveals insights into cyanobacterial evolution and habitat adaptation.</title>
        <authorList>
            <person name="Chen M.Y."/>
            <person name="Teng W.K."/>
            <person name="Zhao L."/>
            <person name="Hu C.X."/>
            <person name="Zhou Y.K."/>
            <person name="Han B.P."/>
            <person name="Song L.R."/>
            <person name="Shu W.S."/>
        </authorList>
    </citation>
    <scope>NUCLEOTIDE SEQUENCE [LARGE SCALE GENOMIC DNA]</scope>
    <source>
        <strain evidence="1 2">FACHB-838</strain>
    </source>
</reference>
<proteinExistence type="predicted"/>
<name>A0ABR8E248_9NOSO</name>
<evidence type="ECO:0000313" key="2">
    <source>
        <dbReference type="Proteomes" id="UP000623440"/>
    </source>
</evidence>
<accession>A0ABR8E248</accession>
<evidence type="ECO:0000313" key="1">
    <source>
        <dbReference type="EMBL" id="MBD2535182.1"/>
    </source>
</evidence>
<dbReference type="EMBL" id="JACJSI010000244">
    <property type="protein sequence ID" value="MBD2535182.1"/>
    <property type="molecule type" value="Genomic_DNA"/>
</dbReference>
<dbReference type="Proteomes" id="UP000623440">
    <property type="component" value="Unassembled WGS sequence"/>
</dbReference>
<protein>
    <submittedName>
        <fullName evidence="1">Uncharacterized protein</fullName>
    </submittedName>
</protein>
<gene>
    <name evidence="1" type="ORF">H6G97_39545</name>
</gene>
<keyword evidence="2" id="KW-1185">Reference proteome</keyword>
<sequence length="75" mass="8803">MDTDEELSDSWWERVKYYARLAIERLEDGVDAVKELLSTLTSDERCGVMLEFEDIDPNKFAQLVTDAPQWTEWMA</sequence>